<dbReference type="TCDB" id="2.A.124.1.3">
    <property type="family name" value="the lysine exporter (lyso) family"/>
</dbReference>
<keyword evidence="3" id="KW-1185">Reference proteome</keyword>
<evidence type="ECO:0000313" key="3">
    <source>
        <dbReference type="Proteomes" id="UP000007434"/>
    </source>
</evidence>
<feature type="transmembrane region" description="Helical" evidence="1">
    <location>
        <begin position="174"/>
        <end position="199"/>
    </location>
</feature>
<dbReference type="eggNOG" id="COG2431">
    <property type="taxonomic scope" value="Bacteria"/>
</dbReference>
<feature type="transmembrane region" description="Helical" evidence="1">
    <location>
        <begin position="211"/>
        <end position="233"/>
    </location>
</feature>
<dbReference type="KEGG" id="has:Halsa_2167"/>
<proteinExistence type="predicted"/>
<evidence type="ECO:0000256" key="1">
    <source>
        <dbReference type="SAM" id="Phobius"/>
    </source>
</evidence>
<keyword evidence="1" id="KW-1133">Transmembrane helix</keyword>
<feature type="transmembrane region" description="Helical" evidence="1">
    <location>
        <begin position="110"/>
        <end position="128"/>
    </location>
</feature>
<dbReference type="AlphaFoldDB" id="E4RK11"/>
<protein>
    <recommendedName>
        <fullName evidence="4">Lysine exporter LysO family protein</fullName>
    </recommendedName>
</protein>
<dbReference type="PANTHER" id="PTHR35804">
    <property type="entry name" value="LYSINE EXPORTER LYSO"/>
    <property type="match status" value="1"/>
</dbReference>
<dbReference type="Pfam" id="PF03956">
    <property type="entry name" value="Lys_export"/>
    <property type="match status" value="2"/>
</dbReference>
<dbReference type="InterPro" id="IPR005642">
    <property type="entry name" value="LysO"/>
</dbReference>
<dbReference type="RefSeq" id="WP_013406649.1">
    <property type="nucleotide sequence ID" value="NC_014654.1"/>
</dbReference>
<feature type="transmembrane region" description="Helical" evidence="1">
    <location>
        <begin position="282"/>
        <end position="305"/>
    </location>
</feature>
<keyword evidence="1" id="KW-0812">Transmembrane</keyword>
<feature type="transmembrane region" description="Helical" evidence="1">
    <location>
        <begin position="33"/>
        <end position="50"/>
    </location>
</feature>
<dbReference type="GO" id="GO:0005886">
    <property type="term" value="C:plasma membrane"/>
    <property type="evidence" value="ECO:0007669"/>
    <property type="project" value="TreeGrafter"/>
</dbReference>
<dbReference type="EMBL" id="CP002304">
    <property type="protein sequence ID" value="ADQ15581.1"/>
    <property type="molecule type" value="Genomic_DNA"/>
</dbReference>
<dbReference type="STRING" id="656519.Halsa_2167"/>
<gene>
    <name evidence="2" type="ordered locus">Halsa_2167</name>
</gene>
<organism evidence="2 3">
    <name type="scientific">Halanaerobium hydrogeniformans</name>
    <name type="common">Halanaerobium sp. (strain sapolanicus)</name>
    <dbReference type="NCBI Taxonomy" id="656519"/>
    <lineage>
        <taxon>Bacteria</taxon>
        <taxon>Bacillati</taxon>
        <taxon>Bacillota</taxon>
        <taxon>Clostridia</taxon>
        <taxon>Halanaerobiales</taxon>
        <taxon>Halanaerobiaceae</taxon>
        <taxon>Halanaerobium</taxon>
    </lineage>
</organism>
<dbReference type="PANTHER" id="PTHR35804:SF1">
    <property type="entry name" value="LYSINE EXPORTER LYSO"/>
    <property type="match status" value="1"/>
</dbReference>
<evidence type="ECO:0000313" key="2">
    <source>
        <dbReference type="EMBL" id="ADQ15581.1"/>
    </source>
</evidence>
<dbReference type="Proteomes" id="UP000007434">
    <property type="component" value="Chromosome"/>
</dbReference>
<keyword evidence="1" id="KW-0472">Membrane</keyword>
<reference evidence="2 3" key="1">
    <citation type="submission" date="2010-11" db="EMBL/GenBank/DDBJ databases">
        <title>Complete sequence of Halanaerobium sp. sapolanicus.</title>
        <authorList>
            <consortium name="US DOE Joint Genome Institute"/>
            <person name="Lucas S."/>
            <person name="Copeland A."/>
            <person name="Lapidus A."/>
            <person name="Cheng J.-F."/>
            <person name="Bruce D."/>
            <person name="Goodwin L."/>
            <person name="Pitluck S."/>
            <person name="Davenport K."/>
            <person name="Detter J.C."/>
            <person name="Han C."/>
            <person name="Tapia R."/>
            <person name="Land M."/>
            <person name="Hauser L."/>
            <person name="Jeffries C."/>
            <person name="Kyrpides N."/>
            <person name="Ivanova N."/>
            <person name="Mikhailova N."/>
            <person name="Begemann M.B."/>
            <person name="Mormile M.R."/>
            <person name="Wall J.D."/>
            <person name="Elias D.A."/>
            <person name="Woyke T."/>
        </authorList>
    </citation>
    <scope>NUCLEOTIDE SEQUENCE [LARGE SCALE GENOMIC DNA]</scope>
    <source>
        <strain evidence="3">sapolanicus</strain>
    </source>
</reference>
<accession>E4RK11</accession>
<dbReference type="GO" id="GO:0015661">
    <property type="term" value="F:L-lysine efflux transmembrane transporter activity"/>
    <property type="evidence" value="ECO:0007669"/>
    <property type="project" value="InterPro"/>
</dbReference>
<feature type="transmembrane region" description="Helical" evidence="1">
    <location>
        <begin position="6"/>
        <end position="21"/>
    </location>
</feature>
<evidence type="ECO:0008006" key="4">
    <source>
        <dbReference type="Google" id="ProtNLM"/>
    </source>
</evidence>
<sequence>MDFYLILFFLFSGIFLGWKVNKDNYFLKLSDKITKLGLVILLAAMGADLGSNEEIYRQLGRIGLQALLFAIFTIVFSVMLIYFFAKLIAGNSFNSDFKKHPDTQKNESNMTFLIFISVISGIIIGRFWLGEDFYSFLAPIINYSLALLLFGVGVDIGASREILEDLKLLGWKILAIPLLIAIGTLIGSVLIGVLLGFAVGESAAVGSGFGWYSLSGVLISNLHGAELGSLAFLTNVFRELLTVILIPIVAKYFGSLAAIAPGGATTMDVTLPLIKEAGGESVVIPAFISGAVLSTLVPILVPFFLGF</sequence>
<dbReference type="OrthoDB" id="371078at2"/>
<reference evidence="2 3" key="2">
    <citation type="journal article" date="2011" name="J. Bacteriol.">
        <title>Complete Genome Sequence of the Haloalkaliphilic, Hydrogen Producing Halanaerobium hydrogenoformans.</title>
        <authorList>
            <person name="Brown S.D."/>
            <person name="Begemann M.B."/>
            <person name="Mormile M.R."/>
            <person name="Wall J.D."/>
            <person name="Han C.S."/>
            <person name="Goodwin L.A."/>
            <person name="Pitluck S."/>
            <person name="Land M.L."/>
            <person name="Hauser L.J."/>
            <person name="Elias D.A."/>
        </authorList>
    </citation>
    <scope>NUCLEOTIDE SEQUENCE [LARGE SCALE GENOMIC DNA]</scope>
    <source>
        <strain evidence="3">sapolanicus</strain>
    </source>
</reference>
<dbReference type="HOGENOM" id="CLU_045681_0_0_9"/>
<feature type="transmembrane region" description="Helical" evidence="1">
    <location>
        <begin position="134"/>
        <end position="154"/>
    </location>
</feature>
<feature type="transmembrane region" description="Helical" evidence="1">
    <location>
        <begin position="62"/>
        <end position="89"/>
    </location>
</feature>
<feature type="transmembrane region" description="Helical" evidence="1">
    <location>
        <begin position="240"/>
        <end position="262"/>
    </location>
</feature>
<name>E4RK11_HALHG</name>